<dbReference type="Pfam" id="PF14525">
    <property type="entry name" value="AraC_binding_2"/>
    <property type="match status" value="1"/>
</dbReference>
<reference evidence="2 3" key="1">
    <citation type="submission" date="2024-10" db="EMBL/GenBank/DDBJ databases">
        <title>The Natural Products Discovery Center: Release of the First 8490 Sequenced Strains for Exploring Actinobacteria Biosynthetic Diversity.</title>
        <authorList>
            <person name="Kalkreuter E."/>
            <person name="Kautsar S.A."/>
            <person name="Yang D."/>
            <person name="Bader C.D."/>
            <person name="Teijaro C.N."/>
            <person name="Fluegel L."/>
            <person name="Davis C.M."/>
            <person name="Simpson J.R."/>
            <person name="Lauterbach L."/>
            <person name="Steele A.D."/>
            <person name="Gui C."/>
            <person name="Meng S."/>
            <person name="Li G."/>
            <person name="Viehrig K."/>
            <person name="Ye F."/>
            <person name="Su P."/>
            <person name="Kiefer A.F."/>
            <person name="Nichols A."/>
            <person name="Cepeda A.J."/>
            <person name="Yan W."/>
            <person name="Fan B."/>
            <person name="Jiang Y."/>
            <person name="Adhikari A."/>
            <person name="Zheng C.-J."/>
            <person name="Schuster L."/>
            <person name="Cowan T.M."/>
            <person name="Smanski M.J."/>
            <person name="Chevrette M.G."/>
            <person name="De Carvalho L.P.S."/>
            <person name="Shen B."/>
        </authorList>
    </citation>
    <scope>NUCLEOTIDE SEQUENCE [LARGE SCALE GENOMIC DNA]</scope>
    <source>
        <strain evidence="2 3">NPDC000087</strain>
    </source>
</reference>
<name>A0ABW6WVY2_9ACTN</name>
<dbReference type="Proteomes" id="UP001602245">
    <property type="component" value="Unassembled WGS sequence"/>
</dbReference>
<sequence>MTSRRGLWLPTYVAEQEPQVVDLSLSGNAERVQPVTVTTSDLDQARAVLDRHFYSNFIDVLSPAAGWRARFDVMPAGAVMLGDLNFGADVRIDFGELGAYHVDIPIAGRLVWHQGGAQPVVADLNSAAVFNLSATPFSTGGRPTAGSSRSRSTRSLWRTLSRPCWTVRSPRRSGSSRGSTCPAGWDPAGCAWSN</sequence>
<accession>A0ABW6WVY2</accession>
<evidence type="ECO:0000313" key="2">
    <source>
        <dbReference type="EMBL" id="MFF5297143.1"/>
    </source>
</evidence>
<evidence type="ECO:0000259" key="1">
    <source>
        <dbReference type="Pfam" id="PF14525"/>
    </source>
</evidence>
<evidence type="ECO:0000313" key="3">
    <source>
        <dbReference type="Proteomes" id="UP001602245"/>
    </source>
</evidence>
<keyword evidence="3" id="KW-1185">Reference proteome</keyword>
<dbReference type="InterPro" id="IPR035418">
    <property type="entry name" value="AraC-bd_2"/>
</dbReference>
<feature type="domain" description="Transcription regulator HTH AraC- type ligand binding" evidence="1">
    <location>
        <begin position="45"/>
        <end position="131"/>
    </location>
</feature>
<gene>
    <name evidence="2" type="ORF">ACFY35_47570</name>
</gene>
<organism evidence="2 3">
    <name type="scientific">Paractinoplanes globisporus</name>
    <dbReference type="NCBI Taxonomy" id="113565"/>
    <lineage>
        <taxon>Bacteria</taxon>
        <taxon>Bacillati</taxon>
        <taxon>Actinomycetota</taxon>
        <taxon>Actinomycetes</taxon>
        <taxon>Micromonosporales</taxon>
        <taxon>Micromonosporaceae</taxon>
        <taxon>Paractinoplanes</taxon>
    </lineage>
</organism>
<proteinExistence type="predicted"/>
<dbReference type="EMBL" id="JBIAZU010000010">
    <property type="protein sequence ID" value="MFF5297143.1"/>
    <property type="molecule type" value="Genomic_DNA"/>
</dbReference>
<protein>
    <recommendedName>
        <fullName evidence="1">Transcription regulator HTH AraC- type ligand binding domain-containing protein</fullName>
    </recommendedName>
</protein>
<dbReference type="RefSeq" id="WP_387698495.1">
    <property type="nucleotide sequence ID" value="NZ_JBIAZU010000010.1"/>
</dbReference>
<comment type="caution">
    <text evidence="2">The sequence shown here is derived from an EMBL/GenBank/DDBJ whole genome shotgun (WGS) entry which is preliminary data.</text>
</comment>